<dbReference type="RefSeq" id="WP_271198132.1">
    <property type="nucleotide sequence ID" value="NZ_BSFN01000028.1"/>
</dbReference>
<feature type="domain" description="tRNA nucleotidyltransferase/poly(A) polymerase RNA and SrmB- binding" evidence="12">
    <location>
        <begin position="217"/>
        <end position="279"/>
    </location>
</feature>
<evidence type="ECO:0000256" key="6">
    <source>
        <dbReference type="ARBA" id="ARBA00023163"/>
    </source>
</evidence>
<comment type="caution">
    <text evidence="13">The sequence shown here is derived from an EMBL/GenBank/DDBJ whole genome shotgun (WGS) entry which is preliminary data.</text>
</comment>
<evidence type="ECO:0000256" key="8">
    <source>
        <dbReference type="RuleBase" id="RU003953"/>
    </source>
</evidence>
<dbReference type="PANTHER" id="PTHR43051:SF1">
    <property type="entry name" value="POLYNUCLEOTIDE ADENYLYLTRANSFERASE FAMILY PROTEIN"/>
    <property type="match status" value="1"/>
</dbReference>
<evidence type="ECO:0000256" key="4">
    <source>
        <dbReference type="ARBA" id="ARBA00022840"/>
    </source>
</evidence>
<dbReference type="AlphaFoldDB" id="A0A9W6KCT0"/>
<dbReference type="InterPro" id="IPR043519">
    <property type="entry name" value="NT_sf"/>
</dbReference>
<feature type="active site" evidence="7">
    <location>
        <position position="75"/>
    </location>
</feature>
<dbReference type="GO" id="GO:0005524">
    <property type="term" value="F:ATP binding"/>
    <property type="evidence" value="ECO:0007669"/>
    <property type="project" value="UniProtKB-UniRule"/>
</dbReference>
<evidence type="ECO:0000259" key="11">
    <source>
        <dbReference type="Pfam" id="PF12626"/>
    </source>
</evidence>
<proteinExistence type="inferred from homology"/>
<dbReference type="InterPro" id="IPR010206">
    <property type="entry name" value="PolA_pol_I"/>
</dbReference>
<name>A0A9W6KCT0_9PSED</name>
<keyword evidence="1 7" id="KW-0507">mRNA processing</keyword>
<dbReference type="FunFam" id="3.30.460.10:FF:000035">
    <property type="entry name" value="Poly(A) polymerase I"/>
    <property type="match status" value="1"/>
</dbReference>
<sequence>MLKKLFQSLRSPLRRAKQHPRSTPEVVTSHQHPLRRAHISRYAVSIVERLQNAGYQAYLVGGCVRDLLLDIEPKDFDVATSATPEQVRAEFRNARVIGRRFKLVHVHFGREIIEVATFRANHPVSEEDEDSNQSSRNESGRILRDNVYGSLEDDAQRRDFTINALYFDVTGERILDYARGMHDIRNRQVRLIGDPEKRYLEDPVRMLRAVRFAAKLDFEIESHSAEPIPRLAKMLRDIPSARLFDEVLKLFLSGYAEHVFELLLEYDLFEPLFPASAAALKQSPEYTYNLISQALINTDQRIEDGKPVTPAFLFAALLWPALPARVIKLQDRGMPPIPAMQEAAHELIAEQCQRIAVPKRFTIPIREIWDMQERLPRRSGKRADLLLENPRFRAGYDFLLLRESAGEKTNGLGDWWTDYQDCTDSERRAMIRELAANPDETGSAPRKRRRGGNRKRGATPSPAQD</sequence>
<keyword evidence="2 7" id="KW-0808">Transferase</keyword>
<dbReference type="SUPFAM" id="SSF81891">
    <property type="entry name" value="Poly A polymerase C-terminal region-like"/>
    <property type="match status" value="1"/>
</dbReference>
<feature type="active site" evidence="7">
    <location>
        <position position="159"/>
    </location>
</feature>
<feature type="domain" description="Poly A polymerase head" evidence="10">
    <location>
        <begin position="57"/>
        <end position="190"/>
    </location>
</feature>
<keyword evidence="4 7" id="KW-0067">ATP-binding</keyword>
<keyword evidence="5 7" id="KW-0694">RNA-binding</keyword>
<protein>
    <recommendedName>
        <fullName evidence="7">Poly(A) polymerase I</fullName>
        <shortName evidence="7">PAP I</shortName>
        <ecNumber evidence="7">2.7.7.19</ecNumber>
    </recommendedName>
</protein>
<dbReference type="GO" id="GO:0003723">
    <property type="term" value="F:RNA binding"/>
    <property type="evidence" value="ECO:0007669"/>
    <property type="project" value="UniProtKB-UniRule"/>
</dbReference>
<accession>A0A9W6KCT0</accession>
<dbReference type="GO" id="GO:0006397">
    <property type="term" value="P:mRNA processing"/>
    <property type="evidence" value="ECO:0007669"/>
    <property type="project" value="UniProtKB-KW"/>
</dbReference>
<dbReference type="Pfam" id="PF12627">
    <property type="entry name" value="PolyA_pol_RNAbd"/>
    <property type="match status" value="1"/>
</dbReference>
<keyword evidence="3 7" id="KW-0547">Nucleotide-binding</keyword>
<dbReference type="Proteomes" id="UP001143328">
    <property type="component" value="Unassembled WGS sequence"/>
</dbReference>
<gene>
    <name evidence="7 13" type="primary">pcnB</name>
    <name evidence="13" type="ORF">GCM10017655_49290</name>
</gene>
<evidence type="ECO:0000256" key="7">
    <source>
        <dbReference type="HAMAP-Rule" id="MF_00957"/>
    </source>
</evidence>
<dbReference type="InterPro" id="IPR025866">
    <property type="entry name" value="PolyA_pol_arg_C_dom"/>
</dbReference>
<dbReference type="NCBIfam" id="TIGR01942">
    <property type="entry name" value="pcnB"/>
    <property type="match status" value="1"/>
</dbReference>
<dbReference type="InterPro" id="IPR032828">
    <property type="entry name" value="PolyA_RNA-bd"/>
</dbReference>
<dbReference type="EC" id="2.7.7.19" evidence="7"/>
<evidence type="ECO:0000256" key="2">
    <source>
        <dbReference type="ARBA" id="ARBA00022679"/>
    </source>
</evidence>
<comment type="function">
    <text evidence="7">Adds poly(A) tail to the 3' end of many RNAs, which usually targets these RNAs for decay. Plays a significant role in the global control of gene expression, through influencing the rate of transcript degradation, and in the general RNA quality control.</text>
</comment>
<feature type="domain" description="Polymerase A arginine-rich C-terminal" evidence="11">
    <location>
        <begin position="333"/>
        <end position="451"/>
    </location>
</feature>
<evidence type="ECO:0000313" key="13">
    <source>
        <dbReference type="EMBL" id="GLK91865.1"/>
    </source>
</evidence>
<dbReference type="Gene3D" id="1.10.3090.10">
    <property type="entry name" value="cca-adding enzyme, domain 2"/>
    <property type="match status" value="1"/>
</dbReference>
<dbReference type="EMBL" id="BSFN01000028">
    <property type="protein sequence ID" value="GLK91865.1"/>
    <property type="molecule type" value="Genomic_DNA"/>
</dbReference>
<feature type="region of interest" description="Disordered" evidence="9">
    <location>
        <begin position="430"/>
        <end position="465"/>
    </location>
</feature>
<feature type="compositionally biased region" description="Basic residues" evidence="9">
    <location>
        <begin position="445"/>
        <end position="457"/>
    </location>
</feature>
<evidence type="ECO:0000259" key="10">
    <source>
        <dbReference type="Pfam" id="PF01743"/>
    </source>
</evidence>
<reference evidence="13" key="2">
    <citation type="submission" date="2023-01" db="EMBL/GenBank/DDBJ databases">
        <authorList>
            <person name="Sun Q."/>
            <person name="Evtushenko L."/>
        </authorList>
    </citation>
    <scope>NUCLEOTIDE SEQUENCE</scope>
    <source>
        <strain evidence="13">VKM B-2935</strain>
    </source>
</reference>
<evidence type="ECO:0000256" key="1">
    <source>
        <dbReference type="ARBA" id="ARBA00022664"/>
    </source>
</evidence>
<feature type="active site" evidence="7">
    <location>
        <position position="77"/>
    </location>
</feature>
<dbReference type="GO" id="GO:1990817">
    <property type="term" value="F:poly(A) RNA polymerase activity"/>
    <property type="evidence" value="ECO:0007669"/>
    <property type="project" value="UniProtKB-UniRule"/>
</dbReference>
<keyword evidence="6 7" id="KW-0804">Transcription</keyword>
<dbReference type="CDD" id="cd05398">
    <property type="entry name" value="NT_ClassII-CCAase"/>
    <property type="match status" value="1"/>
</dbReference>
<dbReference type="HAMAP" id="MF_00957">
    <property type="entry name" value="PolyA_pol"/>
    <property type="match status" value="1"/>
</dbReference>
<dbReference type="GO" id="GO:0043633">
    <property type="term" value="P:polyadenylation-dependent RNA catabolic process"/>
    <property type="evidence" value="ECO:0007669"/>
    <property type="project" value="InterPro"/>
</dbReference>
<comment type="similarity">
    <text evidence="7 8">Belongs to the tRNA nucleotidyltransferase/poly(A) polymerase family.</text>
</comment>
<evidence type="ECO:0000256" key="9">
    <source>
        <dbReference type="SAM" id="MobiDB-lite"/>
    </source>
</evidence>
<dbReference type="Pfam" id="PF12626">
    <property type="entry name" value="PolyA_pol_arg_C"/>
    <property type="match status" value="1"/>
</dbReference>
<evidence type="ECO:0000313" key="14">
    <source>
        <dbReference type="Proteomes" id="UP001143328"/>
    </source>
</evidence>
<feature type="region of interest" description="Disordered" evidence="9">
    <location>
        <begin position="11"/>
        <end position="32"/>
    </location>
</feature>
<organism evidence="13 14">
    <name type="scientific">Pseudomonas turukhanskensis</name>
    <dbReference type="NCBI Taxonomy" id="1806536"/>
    <lineage>
        <taxon>Bacteria</taxon>
        <taxon>Pseudomonadati</taxon>
        <taxon>Pseudomonadota</taxon>
        <taxon>Gammaproteobacteria</taxon>
        <taxon>Pseudomonadales</taxon>
        <taxon>Pseudomonadaceae</taxon>
        <taxon>Pseudomonas</taxon>
    </lineage>
</organism>
<evidence type="ECO:0000259" key="12">
    <source>
        <dbReference type="Pfam" id="PF12627"/>
    </source>
</evidence>
<dbReference type="InterPro" id="IPR002646">
    <property type="entry name" value="PolA_pol_head_dom"/>
</dbReference>
<evidence type="ECO:0000256" key="5">
    <source>
        <dbReference type="ARBA" id="ARBA00022884"/>
    </source>
</evidence>
<dbReference type="PANTHER" id="PTHR43051">
    <property type="entry name" value="POLYNUCLEOTIDE ADENYLYLTRANSFERASE FAMILY PROTEIN"/>
    <property type="match status" value="1"/>
</dbReference>
<reference evidence="13" key="1">
    <citation type="journal article" date="2014" name="Int. J. Syst. Evol. Microbiol.">
        <title>Complete genome sequence of Corynebacterium casei LMG S-19264T (=DSM 44701T), isolated from a smear-ripened cheese.</title>
        <authorList>
            <consortium name="US DOE Joint Genome Institute (JGI-PGF)"/>
            <person name="Walter F."/>
            <person name="Albersmeier A."/>
            <person name="Kalinowski J."/>
            <person name="Ruckert C."/>
        </authorList>
    </citation>
    <scope>NUCLEOTIDE SEQUENCE</scope>
    <source>
        <strain evidence="13">VKM B-2935</strain>
    </source>
</reference>
<keyword evidence="14" id="KW-1185">Reference proteome</keyword>
<evidence type="ECO:0000256" key="3">
    <source>
        <dbReference type="ARBA" id="ARBA00022741"/>
    </source>
</evidence>
<dbReference type="SUPFAM" id="SSF81301">
    <property type="entry name" value="Nucleotidyltransferase"/>
    <property type="match status" value="1"/>
</dbReference>
<dbReference type="InterPro" id="IPR052191">
    <property type="entry name" value="tRNA_ntf/polyA_polymerase_I"/>
</dbReference>
<comment type="catalytic activity">
    <reaction evidence="7">
        <text>RNA(n) + ATP = RNA(n)-3'-adenine ribonucleotide + diphosphate</text>
        <dbReference type="Rhea" id="RHEA:11332"/>
        <dbReference type="Rhea" id="RHEA-COMP:14527"/>
        <dbReference type="Rhea" id="RHEA-COMP:17347"/>
        <dbReference type="ChEBI" id="CHEBI:30616"/>
        <dbReference type="ChEBI" id="CHEBI:33019"/>
        <dbReference type="ChEBI" id="CHEBI:140395"/>
        <dbReference type="ChEBI" id="CHEBI:173115"/>
        <dbReference type="EC" id="2.7.7.19"/>
    </reaction>
</comment>
<dbReference type="Gene3D" id="3.30.460.10">
    <property type="entry name" value="Beta Polymerase, domain 2"/>
    <property type="match status" value="1"/>
</dbReference>
<dbReference type="Pfam" id="PF01743">
    <property type="entry name" value="PolyA_pol"/>
    <property type="match status" value="1"/>
</dbReference>